<proteinExistence type="predicted"/>
<comment type="caution">
    <text evidence="1">The sequence shown here is derived from an EMBL/GenBank/DDBJ whole genome shotgun (WGS) entry which is preliminary data.</text>
</comment>
<reference evidence="1 2" key="1">
    <citation type="submission" date="2020-04" db="EMBL/GenBank/DDBJ databases">
        <title>Flammeovirga sp. SR4, a novel species isolated from seawater.</title>
        <authorList>
            <person name="Wang X."/>
        </authorList>
    </citation>
    <scope>NUCLEOTIDE SEQUENCE [LARGE SCALE GENOMIC DNA]</scope>
    <source>
        <strain evidence="1 2">ATCC 23126</strain>
    </source>
</reference>
<evidence type="ECO:0000313" key="2">
    <source>
        <dbReference type="Proteomes" id="UP000576082"/>
    </source>
</evidence>
<dbReference type="EMBL" id="JABANE010000018">
    <property type="protein sequence ID" value="NME68010.1"/>
    <property type="molecule type" value="Genomic_DNA"/>
</dbReference>
<name>A0A7X9RT39_9BACT</name>
<organism evidence="1 2">
    <name type="scientific">Flammeovirga aprica JL-4</name>
    <dbReference type="NCBI Taxonomy" id="694437"/>
    <lineage>
        <taxon>Bacteria</taxon>
        <taxon>Pseudomonadati</taxon>
        <taxon>Bacteroidota</taxon>
        <taxon>Cytophagia</taxon>
        <taxon>Cytophagales</taxon>
        <taxon>Flammeovirgaceae</taxon>
        <taxon>Flammeovirga</taxon>
    </lineage>
</organism>
<accession>A0A7X9RT39</accession>
<evidence type="ECO:0000313" key="1">
    <source>
        <dbReference type="EMBL" id="NME68010.1"/>
    </source>
</evidence>
<dbReference type="AlphaFoldDB" id="A0A7X9RT39"/>
<gene>
    <name evidence="1" type="ORF">HHU12_08570</name>
</gene>
<dbReference type="RefSeq" id="WP_169656325.1">
    <property type="nucleotide sequence ID" value="NZ_JABANE010000018.1"/>
</dbReference>
<protein>
    <submittedName>
        <fullName evidence="1">Uncharacterized protein</fullName>
    </submittedName>
</protein>
<keyword evidence="2" id="KW-1185">Reference proteome</keyword>
<dbReference type="Proteomes" id="UP000576082">
    <property type="component" value="Unassembled WGS sequence"/>
</dbReference>
<sequence length="194" mass="23588">MALLFPFYSCVFNEDSLEIDFLAIKEELELTPQQEKAFQVVVKEYIIKRRKLIYKSDLKADSGNRLLLSKVKNSYKDQEKDLYFMMDERQQQITHQFIKKHMPGQFHYADDIREELSKTLSLDSYQKRQYRLINATYDKIYSNMNTSDYDYRQHVTAHWNQLYIARKNAIQRVFSEEQFKQYEEIVQRVNYERS</sequence>